<dbReference type="PANTHER" id="PTHR30246:SF1">
    <property type="entry name" value="2-DEHYDRO-3-DEOXY-6-PHOSPHOGALACTONATE ALDOLASE-RELATED"/>
    <property type="match status" value="1"/>
</dbReference>
<comment type="caution">
    <text evidence="6">The sequence shown here is derived from an EMBL/GenBank/DDBJ whole genome shotgun (WGS) entry which is preliminary data.</text>
</comment>
<dbReference type="Pfam" id="PF01081">
    <property type="entry name" value="Aldolase"/>
    <property type="match status" value="1"/>
</dbReference>
<dbReference type="SUPFAM" id="SSF51569">
    <property type="entry name" value="Aldolase"/>
    <property type="match status" value="1"/>
</dbReference>
<dbReference type="CDD" id="cd00452">
    <property type="entry name" value="KDPG_aldolase"/>
    <property type="match status" value="1"/>
</dbReference>
<evidence type="ECO:0000256" key="5">
    <source>
        <dbReference type="ARBA" id="ARBA00023277"/>
    </source>
</evidence>
<keyword evidence="5" id="KW-0119">Carbohydrate metabolism</keyword>
<comment type="similarity">
    <text evidence="2">Belongs to the KHG/KDPG aldolase family.</text>
</comment>
<dbReference type="PANTHER" id="PTHR30246">
    <property type="entry name" value="2-KETO-3-DEOXY-6-PHOSPHOGLUCONATE ALDOLASE"/>
    <property type="match status" value="1"/>
</dbReference>
<protein>
    <submittedName>
        <fullName evidence="6">2-keto-3-deoxy-phosphogalactonate aldolase</fullName>
    </submittedName>
</protein>
<dbReference type="RefSeq" id="WP_106584348.1">
    <property type="nucleotide sequence ID" value="NZ_PYGA01000013.1"/>
</dbReference>
<evidence type="ECO:0000256" key="4">
    <source>
        <dbReference type="ARBA" id="ARBA00023239"/>
    </source>
</evidence>
<dbReference type="OrthoDB" id="9805177at2"/>
<proteinExistence type="inferred from homology"/>
<accession>A0A2P8DFA9</accession>
<evidence type="ECO:0000256" key="1">
    <source>
        <dbReference type="ARBA" id="ARBA00004761"/>
    </source>
</evidence>
<dbReference type="GO" id="GO:0016829">
    <property type="term" value="F:lyase activity"/>
    <property type="evidence" value="ECO:0007669"/>
    <property type="project" value="UniProtKB-KW"/>
</dbReference>
<dbReference type="InterPro" id="IPR013785">
    <property type="entry name" value="Aldolase_TIM"/>
</dbReference>
<dbReference type="InterPro" id="IPR000887">
    <property type="entry name" value="Aldlse_KDPG_KHG"/>
</dbReference>
<organism evidence="6 7">
    <name type="scientific">Murinocardiopsis flavida</name>
    <dbReference type="NCBI Taxonomy" id="645275"/>
    <lineage>
        <taxon>Bacteria</taxon>
        <taxon>Bacillati</taxon>
        <taxon>Actinomycetota</taxon>
        <taxon>Actinomycetes</taxon>
        <taxon>Streptosporangiales</taxon>
        <taxon>Nocardiopsidaceae</taxon>
        <taxon>Murinocardiopsis</taxon>
    </lineage>
</organism>
<gene>
    <name evidence="6" type="ORF">CLV63_11350</name>
</gene>
<sequence length="210" mass="21512">MADDVPRTIRENRVMVIYRGQTPEQCLEFSAGLHAAGIRLFEVTLNGPDPFTAITALHDAYGGALPIGAGTVLTADDVARAADAGARIIVSPNVDEAVIARTKALGLVSVPGAFTPTEIVRAVDLGADVVKVFPIRPVGADYIRQLRGPLPDVPMMATGGVDADLAGACMQAGCTAVGVGIQLFGERALAGDPEALAAGARRMLDAAAPG</sequence>
<keyword evidence="4" id="KW-0456">Lyase</keyword>
<keyword evidence="7" id="KW-1185">Reference proteome</keyword>
<evidence type="ECO:0000256" key="3">
    <source>
        <dbReference type="ARBA" id="ARBA00011233"/>
    </source>
</evidence>
<comment type="subunit">
    <text evidence="3">Homotrimer.</text>
</comment>
<dbReference type="Gene3D" id="3.20.20.70">
    <property type="entry name" value="Aldolase class I"/>
    <property type="match status" value="1"/>
</dbReference>
<reference evidence="6 7" key="1">
    <citation type="submission" date="2018-03" db="EMBL/GenBank/DDBJ databases">
        <title>Genomic Encyclopedia of Archaeal and Bacterial Type Strains, Phase II (KMG-II): from individual species to whole genera.</title>
        <authorList>
            <person name="Goeker M."/>
        </authorList>
    </citation>
    <scope>NUCLEOTIDE SEQUENCE [LARGE SCALE GENOMIC DNA]</scope>
    <source>
        <strain evidence="6 7">DSM 45312</strain>
    </source>
</reference>
<comment type="pathway">
    <text evidence="1">Carbohydrate acid metabolism.</text>
</comment>
<evidence type="ECO:0000313" key="7">
    <source>
        <dbReference type="Proteomes" id="UP000240542"/>
    </source>
</evidence>
<name>A0A2P8DFA9_9ACTN</name>
<dbReference type="Proteomes" id="UP000240542">
    <property type="component" value="Unassembled WGS sequence"/>
</dbReference>
<dbReference type="AlphaFoldDB" id="A0A2P8DFA9"/>
<evidence type="ECO:0000313" key="6">
    <source>
        <dbReference type="EMBL" id="PSK95887.1"/>
    </source>
</evidence>
<evidence type="ECO:0000256" key="2">
    <source>
        <dbReference type="ARBA" id="ARBA00006906"/>
    </source>
</evidence>
<dbReference type="EMBL" id="PYGA01000013">
    <property type="protein sequence ID" value="PSK95887.1"/>
    <property type="molecule type" value="Genomic_DNA"/>
</dbReference>